<dbReference type="AlphaFoldDB" id="R7UZM0"/>
<evidence type="ECO:0000313" key="4">
    <source>
        <dbReference type="Proteomes" id="UP000014760"/>
    </source>
</evidence>
<dbReference type="EMBL" id="AMQN01001028">
    <property type="status" value="NOT_ANNOTATED_CDS"/>
    <property type="molecule type" value="Genomic_DNA"/>
</dbReference>
<dbReference type="OrthoDB" id="6109779at2759"/>
<proteinExistence type="predicted"/>
<dbReference type="STRING" id="283909.R7UZM0"/>
<protein>
    <recommendedName>
        <fullName evidence="1">N-acetyltransferase domain-containing protein</fullName>
    </recommendedName>
</protein>
<evidence type="ECO:0000313" key="2">
    <source>
        <dbReference type="EMBL" id="ELU08891.1"/>
    </source>
</evidence>
<dbReference type="PANTHER" id="PTHR47237">
    <property type="entry name" value="SLL0310 PROTEIN"/>
    <property type="match status" value="1"/>
</dbReference>
<gene>
    <name evidence="2" type="ORF">CAPTEDRAFT_206962</name>
</gene>
<reference evidence="3" key="3">
    <citation type="submission" date="2015-06" db="UniProtKB">
        <authorList>
            <consortium name="EnsemblMetazoa"/>
        </authorList>
    </citation>
    <scope>IDENTIFICATION</scope>
</reference>
<dbReference type="InterPro" id="IPR000182">
    <property type="entry name" value="GNAT_dom"/>
</dbReference>
<dbReference type="Gene3D" id="3.40.630.30">
    <property type="match status" value="1"/>
</dbReference>
<dbReference type="Pfam" id="PF18014">
    <property type="entry name" value="Acetyltransf_18"/>
    <property type="match status" value="1"/>
</dbReference>
<dbReference type="SUPFAM" id="SSF55729">
    <property type="entry name" value="Acyl-CoA N-acyltransferases (Nat)"/>
    <property type="match status" value="1"/>
</dbReference>
<dbReference type="InterPro" id="IPR041496">
    <property type="entry name" value="YitH/HolE_GNAT"/>
</dbReference>
<dbReference type="PROSITE" id="PS51186">
    <property type="entry name" value="GNAT"/>
    <property type="match status" value="1"/>
</dbReference>
<evidence type="ECO:0000259" key="1">
    <source>
        <dbReference type="PROSITE" id="PS51186"/>
    </source>
</evidence>
<organism evidence="2">
    <name type="scientific">Capitella teleta</name>
    <name type="common">Polychaete worm</name>
    <dbReference type="NCBI Taxonomy" id="283909"/>
    <lineage>
        <taxon>Eukaryota</taxon>
        <taxon>Metazoa</taxon>
        <taxon>Spiralia</taxon>
        <taxon>Lophotrochozoa</taxon>
        <taxon>Annelida</taxon>
        <taxon>Polychaeta</taxon>
        <taxon>Sedentaria</taxon>
        <taxon>Scolecida</taxon>
        <taxon>Capitellidae</taxon>
        <taxon>Capitella</taxon>
    </lineage>
</organism>
<feature type="domain" description="N-acetyltransferase" evidence="1">
    <location>
        <begin position="14"/>
        <end position="151"/>
    </location>
</feature>
<dbReference type="Proteomes" id="UP000014760">
    <property type="component" value="Unassembled WGS sequence"/>
</dbReference>
<dbReference type="OMA" id="WRELGRH"/>
<dbReference type="Gene3D" id="3.40.630.90">
    <property type="match status" value="1"/>
</dbReference>
<dbReference type="GO" id="GO:0016747">
    <property type="term" value="F:acyltransferase activity, transferring groups other than amino-acyl groups"/>
    <property type="evidence" value="ECO:0007669"/>
    <property type="project" value="InterPro"/>
</dbReference>
<dbReference type="EMBL" id="KB298688">
    <property type="protein sequence ID" value="ELU08891.1"/>
    <property type="molecule type" value="Genomic_DNA"/>
</dbReference>
<keyword evidence="4" id="KW-1185">Reference proteome</keyword>
<reference evidence="2 4" key="2">
    <citation type="journal article" date="2013" name="Nature">
        <title>Insights into bilaterian evolution from three spiralian genomes.</title>
        <authorList>
            <person name="Simakov O."/>
            <person name="Marletaz F."/>
            <person name="Cho S.J."/>
            <person name="Edsinger-Gonzales E."/>
            <person name="Havlak P."/>
            <person name="Hellsten U."/>
            <person name="Kuo D.H."/>
            <person name="Larsson T."/>
            <person name="Lv J."/>
            <person name="Arendt D."/>
            <person name="Savage R."/>
            <person name="Osoegawa K."/>
            <person name="de Jong P."/>
            <person name="Grimwood J."/>
            <person name="Chapman J.A."/>
            <person name="Shapiro H."/>
            <person name="Aerts A."/>
            <person name="Otillar R.P."/>
            <person name="Terry A.Y."/>
            <person name="Boore J.L."/>
            <person name="Grigoriev I.V."/>
            <person name="Lindberg D.R."/>
            <person name="Seaver E.C."/>
            <person name="Weisblat D.A."/>
            <person name="Putnam N.H."/>
            <person name="Rokhsar D.S."/>
        </authorList>
    </citation>
    <scope>NUCLEOTIDE SEQUENCE</scope>
    <source>
        <strain evidence="2 4">I ESC-2004</strain>
    </source>
</reference>
<dbReference type="EnsemblMetazoa" id="CapteT206962">
    <property type="protein sequence ID" value="CapteP206962"/>
    <property type="gene ID" value="CapteG206962"/>
</dbReference>
<dbReference type="InterPro" id="IPR052729">
    <property type="entry name" value="Acyl/Acetyltrans_Enzymes"/>
</dbReference>
<dbReference type="PANTHER" id="PTHR47237:SF1">
    <property type="entry name" value="SLL0310 PROTEIN"/>
    <property type="match status" value="1"/>
</dbReference>
<dbReference type="InterPro" id="IPR016181">
    <property type="entry name" value="Acyl_CoA_acyltransferase"/>
</dbReference>
<evidence type="ECO:0000313" key="3">
    <source>
        <dbReference type="EnsemblMetazoa" id="CapteP206962"/>
    </source>
</evidence>
<sequence>MAELKCIDLAGLKFHLRKLSEADFHQLNDLLQELPSWGVTDVDLKCHFKIHPNSFFGLFTSDNQLISNIAVFPVSPGEIFAGLFMTKEEFRGRGIGINLYQYVYDLFQASNIRIVATAEVAQWYTNHGFIKSNVVVSWANISQFHPTKDCSNSDQFVVKEIIDMERIGLIAEYDRSICNVEEEHRLEYLSTWLLTVHCKCFAAFRDGVCVGYAGFRPLSQESFNVKPLYADSEDIAVLLMRTFAENTPRCTKVTFITPHCNDLSKFENFAKKVGHVDITLSMYVMNSKRDKVVNLDNIYSLFNVEASLV</sequence>
<dbReference type="HOGENOM" id="CLU_900926_0_0_1"/>
<accession>R7UZM0</accession>
<reference evidence="4" key="1">
    <citation type="submission" date="2012-12" db="EMBL/GenBank/DDBJ databases">
        <authorList>
            <person name="Hellsten U."/>
            <person name="Grimwood J."/>
            <person name="Chapman J.A."/>
            <person name="Shapiro H."/>
            <person name="Aerts A."/>
            <person name="Otillar R.P."/>
            <person name="Terry A.Y."/>
            <person name="Boore J.L."/>
            <person name="Simakov O."/>
            <person name="Marletaz F."/>
            <person name="Cho S.-J."/>
            <person name="Edsinger-Gonzales E."/>
            <person name="Havlak P."/>
            <person name="Kuo D.-H."/>
            <person name="Larsson T."/>
            <person name="Lv J."/>
            <person name="Arendt D."/>
            <person name="Savage R."/>
            <person name="Osoegawa K."/>
            <person name="de Jong P."/>
            <person name="Lindberg D.R."/>
            <person name="Seaver E.C."/>
            <person name="Weisblat D.A."/>
            <person name="Putnam N.H."/>
            <person name="Grigoriev I.V."/>
            <person name="Rokhsar D.S."/>
        </authorList>
    </citation>
    <scope>NUCLEOTIDE SEQUENCE</scope>
    <source>
        <strain evidence="4">I ESC-2004</strain>
    </source>
</reference>
<name>R7UZM0_CAPTE</name>
<dbReference type="Pfam" id="PF00583">
    <property type="entry name" value="Acetyltransf_1"/>
    <property type="match status" value="1"/>
</dbReference>